<dbReference type="AlphaFoldDB" id="A0A1V0HKL0"/>
<feature type="transmembrane region" description="Helical" evidence="7">
    <location>
        <begin position="186"/>
        <end position="208"/>
    </location>
</feature>
<gene>
    <name evidence="8" type="ORF">AOQ87_01760</name>
</gene>
<evidence type="ECO:0000313" key="9">
    <source>
        <dbReference type="Proteomes" id="UP000242793"/>
    </source>
</evidence>
<keyword evidence="9" id="KW-1185">Reference proteome</keyword>
<dbReference type="KEGG" id="rped:AOQ87_01760"/>
<dbReference type="Proteomes" id="UP000242793">
    <property type="component" value="Chromosome"/>
</dbReference>
<feature type="transmembrane region" description="Helical" evidence="7">
    <location>
        <begin position="156"/>
        <end position="180"/>
    </location>
</feature>
<feature type="transmembrane region" description="Helical" evidence="7">
    <location>
        <begin position="51"/>
        <end position="73"/>
    </location>
</feature>
<evidence type="ECO:0000256" key="7">
    <source>
        <dbReference type="SAM" id="Phobius"/>
    </source>
</evidence>
<evidence type="ECO:0000256" key="5">
    <source>
        <dbReference type="ARBA" id="ARBA00022989"/>
    </source>
</evidence>
<dbReference type="NCBIfam" id="TIGR00797">
    <property type="entry name" value="matE"/>
    <property type="match status" value="1"/>
</dbReference>
<evidence type="ECO:0000256" key="6">
    <source>
        <dbReference type="ARBA" id="ARBA00023136"/>
    </source>
</evidence>
<feature type="transmembrane region" description="Helical" evidence="7">
    <location>
        <begin position="269"/>
        <end position="296"/>
    </location>
</feature>
<evidence type="ECO:0000256" key="1">
    <source>
        <dbReference type="ARBA" id="ARBA00004429"/>
    </source>
</evidence>
<feature type="transmembrane region" description="Helical" evidence="7">
    <location>
        <begin position="316"/>
        <end position="334"/>
    </location>
</feature>
<reference evidence="8 9" key="1">
    <citation type="submission" date="2015-10" db="EMBL/GenBank/DDBJ databases">
        <title>Survey of human and primate louse endosymbionts.</title>
        <authorList>
            <person name="Boyd B.M."/>
        </authorList>
    </citation>
    <scope>NUCLEOTIDE SEQUENCE [LARGE SCALE GENOMIC DNA]</scope>
    <source>
        <strain evidence="8 9">PTSK</strain>
    </source>
</reference>
<evidence type="ECO:0000313" key="8">
    <source>
        <dbReference type="EMBL" id="ARC53377.1"/>
    </source>
</evidence>
<evidence type="ECO:0000256" key="2">
    <source>
        <dbReference type="ARBA" id="ARBA00022448"/>
    </source>
</evidence>
<dbReference type="GO" id="GO:0015297">
    <property type="term" value="F:antiporter activity"/>
    <property type="evidence" value="ECO:0007669"/>
    <property type="project" value="InterPro"/>
</dbReference>
<dbReference type="GO" id="GO:0042910">
    <property type="term" value="F:xenobiotic transmembrane transporter activity"/>
    <property type="evidence" value="ECO:0007669"/>
    <property type="project" value="InterPro"/>
</dbReference>
<comment type="subcellular location">
    <subcellularLocation>
        <location evidence="1">Cell inner membrane</location>
        <topology evidence="1">Multi-pass membrane protein</topology>
    </subcellularLocation>
</comment>
<feature type="transmembrane region" description="Helical" evidence="7">
    <location>
        <begin position="346"/>
        <end position="367"/>
    </location>
</feature>
<accession>A0A1V0HKL0</accession>
<keyword evidence="4 7" id="KW-0812">Transmembrane</keyword>
<keyword evidence="3" id="KW-1003">Cell membrane</keyword>
<dbReference type="Pfam" id="PF01554">
    <property type="entry name" value="MatE"/>
    <property type="match status" value="2"/>
</dbReference>
<name>A0A1V0HKL0_9ENTR</name>
<dbReference type="PANTHER" id="PTHR42925:SF1">
    <property type="entry name" value="VIRULENCE FACTOR MVIN"/>
    <property type="match status" value="1"/>
</dbReference>
<dbReference type="EMBL" id="CP012839">
    <property type="protein sequence ID" value="ARC53377.1"/>
    <property type="molecule type" value="Genomic_DNA"/>
</dbReference>
<keyword evidence="5 7" id="KW-1133">Transmembrane helix</keyword>
<dbReference type="InterPro" id="IPR002528">
    <property type="entry name" value="MATE_fam"/>
</dbReference>
<keyword evidence="6 7" id="KW-0472">Membrane</keyword>
<feature type="transmembrane region" description="Helical" evidence="7">
    <location>
        <begin position="379"/>
        <end position="403"/>
    </location>
</feature>
<proteinExistence type="predicted"/>
<feature type="transmembrane region" description="Helical" evidence="7">
    <location>
        <begin position="85"/>
        <end position="108"/>
    </location>
</feature>
<feature type="transmembrane region" description="Helical" evidence="7">
    <location>
        <begin position="12"/>
        <end position="31"/>
    </location>
</feature>
<dbReference type="PANTHER" id="PTHR42925">
    <property type="entry name" value="MULTIDRUG AND TOXIN EFFLUX PROTEIN MATE FAMILY"/>
    <property type="match status" value="1"/>
</dbReference>
<keyword evidence="2" id="KW-0813">Transport</keyword>
<dbReference type="GO" id="GO:0005886">
    <property type="term" value="C:plasma membrane"/>
    <property type="evidence" value="ECO:0007669"/>
    <property type="project" value="UniProtKB-SubCell"/>
</dbReference>
<sequence>MINKSLYSLSWPIFIDMFLHFSMLLINTYMVGYLSTSYLASMSVGNQIFDFFITVFNFISVGCSVVISQYIGAGKKKKSIQAIHIAISFNFLLGCISSGVILFFGNVLLNLMNTPIHLFNQSILYLEKIGLCLILESISIITSACLRIYGRSQSAMIVTLISNLIIVVGNLIFLFGYFGIDNQGLIGISYSTLIGRTISLFALLFLLFNNSKIRFVPHLFFNWSKEILNKMLQIGLPSAGENLVWTIHYMIICSFIGTMGEKSMAAQTLYFQLSLFIMLFGLSISIGNEIIVGHLIGSKKFEKAYLTGLKSLRTGFIVTILVVFLFWTFKTAILKLIIQDEEIIKLLVPLFLLSIFLEPGRTLNIVMVNSLRATGDVNFPFFVAIFSMCGIAIPLCYFLGIVIKMGLFGIWIGFLFDEWIRGVINSFRWKSKKWSTKRLDL</sequence>
<organism evidence="8 9">
    <name type="scientific">Candidatus Riesia pediculischaeffi</name>
    <dbReference type="NCBI Taxonomy" id="428411"/>
    <lineage>
        <taxon>Bacteria</taxon>
        <taxon>Pseudomonadati</taxon>
        <taxon>Pseudomonadota</taxon>
        <taxon>Gammaproteobacteria</taxon>
        <taxon>Enterobacterales</taxon>
        <taxon>Enterobacteriaceae</taxon>
        <taxon>Candidatus Riesia</taxon>
    </lineage>
</organism>
<evidence type="ECO:0000256" key="4">
    <source>
        <dbReference type="ARBA" id="ARBA00022692"/>
    </source>
</evidence>
<dbReference type="CDD" id="cd13134">
    <property type="entry name" value="MATE_like_8"/>
    <property type="match status" value="1"/>
</dbReference>
<dbReference type="RefSeq" id="WP_039719706.1">
    <property type="nucleotide sequence ID" value="NZ_CP012839.1"/>
</dbReference>
<dbReference type="InterPro" id="IPR047135">
    <property type="entry name" value="YsiQ"/>
</dbReference>
<dbReference type="PIRSF" id="PIRSF006603">
    <property type="entry name" value="DinF"/>
    <property type="match status" value="1"/>
</dbReference>
<evidence type="ECO:0000256" key="3">
    <source>
        <dbReference type="ARBA" id="ARBA00022475"/>
    </source>
</evidence>
<dbReference type="InterPro" id="IPR048279">
    <property type="entry name" value="MdtK-like"/>
</dbReference>
<protein>
    <submittedName>
        <fullName evidence="8">MATE family efflux transporter</fullName>
    </submittedName>
</protein>
<feature type="transmembrane region" description="Helical" evidence="7">
    <location>
        <begin position="128"/>
        <end position="149"/>
    </location>
</feature>